<evidence type="ECO:0000256" key="4">
    <source>
        <dbReference type="RuleBase" id="RU361161"/>
    </source>
</evidence>
<evidence type="ECO:0000256" key="2">
    <source>
        <dbReference type="ARBA" id="ARBA00022801"/>
    </source>
</evidence>
<protein>
    <recommendedName>
        <fullName evidence="5">Fibronectin type III-like domain-containing protein</fullName>
    </recommendedName>
</protein>
<dbReference type="PANTHER" id="PTHR42715:SF10">
    <property type="entry name" value="BETA-GLUCOSIDASE"/>
    <property type="match status" value="1"/>
</dbReference>
<name>A0A0R1QWE6_9LACO</name>
<dbReference type="InterPro" id="IPR019800">
    <property type="entry name" value="Glyco_hydro_3_AS"/>
</dbReference>
<dbReference type="Gene3D" id="3.20.20.300">
    <property type="entry name" value="Glycoside hydrolase, family 3, N-terminal domain"/>
    <property type="match status" value="1"/>
</dbReference>
<dbReference type="Proteomes" id="UP000051835">
    <property type="component" value="Unassembled WGS sequence"/>
</dbReference>
<dbReference type="PRINTS" id="PR00133">
    <property type="entry name" value="GLHYDRLASE3"/>
</dbReference>
<comment type="caution">
    <text evidence="6">The sequence shown here is derived from an EMBL/GenBank/DDBJ whole genome shotgun (WGS) entry which is preliminary data.</text>
</comment>
<organism evidence="6 7">
    <name type="scientific">Levilactobacillus spicheri DSM 15429</name>
    <dbReference type="NCBI Taxonomy" id="1423805"/>
    <lineage>
        <taxon>Bacteria</taxon>
        <taxon>Bacillati</taxon>
        <taxon>Bacillota</taxon>
        <taxon>Bacilli</taxon>
        <taxon>Lactobacillales</taxon>
        <taxon>Lactobacillaceae</taxon>
        <taxon>Levilactobacillus</taxon>
    </lineage>
</organism>
<keyword evidence="2 4" id="KW-0378">Hydrolase</keyword>
<dbReference type="PANTHER" id="PTHR42715">
    <property type="entry name" value="BETA-GLUCOSIDASE"/>
    <property type="match status" value="1"/>
</dbReference>
<keyword evidence="3" id="KW-0119">Carbohydrate metabolism</keyword>
<comment type="similarity">
    <text evidence="1 4">Belongs to the glycosyl hydrolase 3 family.</text>
</comment>
<dbReference type="GO" id="GO:0008422">
    <property type="term" value="F:beta-glucosidase activity"/>
    <property type="evidence" value="ECO:0007669"/>
    <property type="project" value="UniProtKB-ARBA"/>
</dbReference>
<dbReference type="InterPro" id="IPR026891">
    <property type="entry name" value="Fn3-like"/>
</dbReference>
<accession>A0A0R1QWE6</accession>
<dbReference type="InterPro" id="IPR036881">
    <property type="entry name" value="Glyco_hydro_3_C_sf"/>
</dbReference>
<feature type="domain" description="Fibronectin type III-like" evidence="5">
    <location>
        <begin position="582"/>
        <end position="652"/>
    </location>
</feature>
<gene>
    <name evidence="6" type="ORF">FD37_GL001241</name>
</gene>
<evidence type="ECO:0000256" key="1">
    <source>
        <dbReference type="ARBA" id="ARBA00005336"/>
    </source>
</evidence>
<proteinExistence type="inferred from homology"/>
<dbReference type="Pfam" id="PF00933">
    <property type="entry name" value="Glyco_hydro_3"/>
    <property type="match status" value="1"/>
</dbReference>
<dbReference type="AlphaFoldDB" id="A0A0R1QWE6"/>
<dbReference type="InterPro" id="IPR050288">
    <property type="entry name" value="Cellulose_deg_GH3"/>
</dbReference>
<dbReference type="SUPFAM" id="SSF52279">
    <property type="entry name" value="Beta-D-glucan exohydrolase, C-terminal domain"/>
    <property type="match status" value="1"/>
</dbReference>
<dbReference type="InterPro" id="IPR017853">
    <property type="entry name" value="GH"/>
</dbReference>
<dbReference type="InterPro" id="IPR002772">
    <property type="entry name" value="Glyco_hydro_3_C"/>
</dbReference>
<evidence type="ECO:0000256" key="3">
    <source>
        <dbReference type="ARBA" id="ARBA00023277"/>
    </source>
</evidence>
<dbReference type="InterPro" id="IPR001764">
    <property type="entry name" value="Glyco_hydro_3_N"/>
</dbReference>
<keyword evidence="4" id="KW-0326">Glycosidase</keyword>
<dbReference type="SUPFAM" id="SSF51445">
    <property type="entry name" value="(Trans)glycosidases"/>
    <property type="match status" value="1"/>
</dbReference>
<dbReference type="SMART" id="SM01217">
    <property type="entry name" value="Fn3_like"/>
    <property type="match status" value="1"/>
</dbReference>
<dbReference type="PROSITE" id="PS00775">
    <property type="entry name" value="GLYCOSYL_HYDROL_F3"/>
    <property type="match status" value="1"/>
</dbReference>
<dbReference type="FunFam" id="2.60.40.10:FF:000495">
    <property type="entry name" value="Periplasmic beta-glucosidase"/>
    <property type="match status" value="1"/>
</dbReference>
<dbReference type="InterPro" id="IPR036962">
    <property type="entry name" value="Glyco_hydro_3_N_sf"/>
</dbReference>
<dbReference type="Pfam" id="PF14310">
    <property type="entry name" value="Fn3-like"/>
    <property type="match status" value="1"/>
</dbReference>
<dbReference type="EMBL" id="AZFC01000015">
    <property type="protein sequence ID" value="KRL48775.1"/>
    <property type="molecule type" value="Genomic_DNA"/>
</dbReference>
<dbReference type="RefSeq" id="WP_056963948.1">
    <property type="nucleotide sequence ID" value="NZ_AZFC01000015.1"/>
</dbReference>
<sequence length="741" mass="81182">MTNTRVTSLVDQLTLQEKAELVSGKNFWFTQAIDRLGLQKIMMTDGPSGLRKQADSADALGLNRSVQAVNFPASALTASSFNRSMLEKLGEHLGNAARANQVSVLLGPGINIKRSPLAGRNFEYFSEDPLVAGELGTAYVQGVQSQGVGVSVKHFAANNRENQRFTASSNMDERTLREIYLAAFERIVKQAQPATLMCSYNAINHSLNSQNKRLLTDILRDEWNFKGLVMSDWGAVADHTAALKAGLDLEMPGKGQASVDEIVTAVEQGQLAEAQLDRSVERVLTMILDYALPADETVDYDLNEQHDFAKQMAEQSMVLLKNSDDILPLKPEEQVGIVGELAAKPRYQGGGSSHVNAFKVTTPLEVAQSDGFESGYAQGYSLDTTTVDTDLANDALELAKSVDKVIFFAGVPEQDESEGYDKTTIELPANQNDLITKIAAVNPNIVVVLQNGSAVTMPWLAQVKGVLETYLAGEAVGEATWDVLDGTINPSGHLAETFPLRIEDTPSYETFNASREDENYREGLFVGYRYYDTKKLPVLFPFGYGLSYTTFSFHDLQVKEVAGHQVAVQLTVTNTGQRAGVATPQIYVANQTSQIEKPVKELRDFAKVALEAGESQTITRTLDQRAFSWFNPQTEAWESDTGTYEILVGTSVTDVVLRQALTLKWGSTTLQPVTENTYFSDVIRRRDLTAALEESGLDKLLATLNGSSENAQLLENIPLRSAVMLGADSQQVAQFIRLANR</sequence>
<dbReference type="Gene3D" id="3.40.50.1700">
    <property type="entry name" value="Glycoside hydrolase family 3 C-terminal domain"/>
    <property type="match status" value="1"/>
</dbReference>
<dbReference type="PATRIC" id="fig|1423805.4.peg.1274"/>
<evidence type="ECO:0000259" key="5">
    <source>
        <dbReference type="SMART" id="SM01217"/>
    </source>
</evidence>
<evidence type="ECO:0000313" key="6">
    <source>
        <dbReference type="EMBL" id="KRL48775.1"/>
    </source>
</evidence>
<dbReference type="Gene3D" id="2.60.40.10">
    <property type="entry name" value="Immunoglobulins"/>
    <property type="match status" value="1"/>
</dbReference>
<dbReference type="InterPro" id="IPR013783">
    <property type="entry name" value="Ig-like_fold"/>
</dbReference>
<evidence type="ECO:0000313" key="7">
    <source>
        <dbReference type="Proteomes" id="UP000051835"/>
    </source>
</evidence>
<dbReference type="GO" id="GO:0005975">
    <property type="term" value="P:carbohydrate metabolic process"/>
    <property type="evidence" value="ECO:0007669"/>
    <property type="project" value="InterPro"/>
</dbReference>
<reference evidence="6 7" key="1">
    <citation type="journal article" date="2015" name="Genome Announc.">
        <title>Expanding the biotechnology potential of lactobacilli through comparative genomics of 213 strains and associated genera.</title>
        <authorList>
            <person name="Sun Z."/>
            <person name="Harris H.M."/>
            <person name="McCann A."/>
            <person name="Guo C."/>
            <person name="Argimon S."/>
            <person name="Zhang W."/>
            <person name="Yang X."/>
            <person name="Jeffery I.B."/>
            <person name="Cooney J.C."/>
            <person name="Kagawa T.F."/>
            <person name="Liu W."/>
            <person name="Song Y."/>
            <person name="Salvetti E."/>
            <person name="Wrobel A."/>
            <person name="Rasinkangas P."/>
            <person name="Parkhill J."/>
            <person name="Rea M.C."/>
            <person name="O'Sullivan O."/>
            <person name="Ritari J."/>
            <person name="Douillard F.P."/>
            <person name="Paul Ross R."/>
            <person name="Yang R."/>
            <person name="Briner A.E."/>
            <person name="Felis G.E."/>
            <person name="de Vos W.M."/>
            <person name="Barrangou R."/>
            <person name="Klaenhammer T.R."/>
            <person name="Caufield P.W."/>
            <person name="Cui Y."/>
            <person name="Zhang H."/>
            <person name="O'Toole P.W."/>
        </authorList>
    </citation>
    <scope>NUCLEOTIDE SEQUENCE [LARGE SCALE GENOMIC DNA]</scope>
    <source>
        <strain evidence="6 7">DSM 15429</strain>
    </source>
</reference>
<dbReference type="Pfam" id="PF01915">
    <property type="entry name" value="Glyco_hydro_3_C"/>
    <property type="match status" value="1"/>
</dbReference>